<comment type="function">
    <text evidence="8">Cell division protein that may be involved in stabilizing or promoting the assembly of the division complex.</text>
</comment>
<protein>
    <recommendedName>
        <fullName evidence="8">Cell division protein DivIB</fullName>
    </recommendedName>
</protein>
<dbReference type="Gene3D" id="3.40.50.10960">
    <property type="match status" value="1"/>
</dbReference>
<dbReference type="InterPro" id="IPR034746">
    <property type="entry name" value="POTRA"/>
</dbReference>
<dbReference type="EMBL" id="QKRB01000055">
    <property type="protein sequence ID" value="PZD93886.1"/>
    <property type="molecule type" value="Genomic_DNA"/>
</dbReference>
<keyword evidence="5 8" id="KW-1133">Transmembrane helix</keyword>
<keyword evidence="4 8" id="KW-0812">Transmembrane</keyword>
<comment type="similarity">
    <text evidence="8">Belongs to the FtsQ/DivIB family. DivIB subfamily.</text>
</comment>
<keyword evidence="2 8" id="KW-1003">Cell membrane</keyword>
<evidence type="ECO:0000259" key="9">
    <source>
        <dbReference type="PROSITE" id="PS51779"/>
    </source>
</evidence>
<proteinExistence type="inferred from homology"/>
<dbReference type="OrthoDB" id="2677691at2"/>
<dbReference type="GO" id="GO:0043093">
    <property type="term" value="P:FtsZ-dependent cytokinesis"/>
    <property type="evidence" value="ECO:0007669"/>
    <property type="project" value="UniProtKB-UniRule"/>
</dbReference>
<dbReference type="PANTHER" id="PTHR37820:SF1">
    <property type="entry name" value="CELL DIVISION PROTEIN FTSQ"/>
    <property type="match status" value="1"/>
</dbReference>
<evidence type="ECO:0000256" key="1">
    <source>
        <dbReference type="ARBA" id="ARBA00004370"/>
    </source>
</evidence>
<dbReference type="Pfam" id="PF08478">
    <property type="entry name" value="POTRA_1"/>
    <property type="match status" value="1"/>
</dbReference>
<evidence type="ECO:0000256" key="4">
    <source>
        <dbReference type="ARBA" id="ARBA00022692"/>
    </source>
</evidence>
<keyword evidence="6 8" id="KW-0472">Membrane</keyword>
<dbReference type="RefSeq" id="WP_111148696.1">
    <property type="nucleotide sequence ID" value="NZ_QKRB01000055.1"/>
</dbReference>
<gene>
    <name evidence="8" type="primary">divIB</name>
    <name evidence="10" type="ORF">DNH61_20525</name>
</gene>
<comment type="caution">
    <text evidence="10">The sequence shown here is derived from an EMBL/GenBank/DDBJ whole genome shotgun (WGS) entry which is preliminary data.</text>
</comment>
<keyword evidence="7 8" id="KW-0131">Cell cycle</keyword>
<dbReference type="GO" id="GO:0005886">
    <property type="term" value="C:plasma membrane"/>
    <property type="evidence" value="ECO:0007669"/>
    <property type="project" value="UniProtKB-SubCell"/>
</dbReference>
<evidence type="ECO:0000256" key="8">
    <source>
        <dbReference type="HAMAP-Rule" id="MF_00912"/>
    </source>
</evidence>
<keyword evidence="3 8" id="KW-0132">Cell division</keyword>
<dbReference type="PROSITE" id="PS51779">
    <property type="entry name" value="POTRA"/>
    <property type="match status" value="1"/>
</dbReference>
<feature type="transmembrane region" description="Helical" evidence="8">
    <location>
        <begin position="21"/>
        <end position="38"/>
    </location>
</feature>
<accession>A0A2W1L3F7</accession>
<dbReference type="GO" id="GO:0032153">
    <property type="term" value="C:cell division site"/>
    <property type="evidence" value="ECO:0007669"/>
    <property type="project" value="UniProtKB-UniRule"/>
</dbReference>
<evidence type="ECO:0000256" key="6">
    <source>
        <dbReference type="ARBA" id="ARBA00023136"/>
    </source>
</evidence>
<organism evidence="10 11">
    <name type="scientific">Paenibacillus sambharensis</name>
    <dbReference type="NCBI Taxonomy" id="1803190"/>
    <lineage>
        <taxon>Bacteria</taxon>
        <taxon>Bacillati</taxon>
        <taxon>Bacillota</taxon>
        <taxon>Bacilli</taxon>
        <taxon>Bacillales</taxon>
        <taxon>Paenibacillaceae</taxon>
        <taxon>Paenibacillus</taxon>
    </lineage>
</organism>
<evidence type="ECO:0000256" key="2">
    <source>
        <dbReference type="ARBA" id="ARBA00022475"/>
    </source>
</evidence>
<dbReference type="PANTHER" id="PTHR37820">
    <property type="entry name" value="CELL DIVISION PROTEIN DIVIB"/>
    <property type="match status" value="1"/>
</dbReference>
<sequence>MPDQMPVLREPKPARRANRKLLAIILLLFVVLLSVLFFRSSISKISSVTVTGHQHISTAEIQKAAGIAVGDPFFYPGESEYAKRIKQLKSVEEVEVIKSFPGVVHITVKEYPTVAFELSDKGEISAILSNGTILPAGSNYVVDKPVLSGWPADDPVREELTAKLADIPPDLLADFSEIMPFPSNSYADRIRIYTRTKFEIITAVSLLPEKVETIKAVIETQDPGSVTLLLSDRYVPYVSEDEEEQEQ</sequence>
<dbReference type="InterPro" id="IPR050487">
    <property type="entry name" value="FtsQ_DivIB"/>
</dbReference>
<dbReference type="Proteomes" id="UP000249522">
    <property type="component" value="Unassembled WGS sequence"/>
</dbReference>
<evidence type="ECO:0000256" key="3">
    <source>
        <dbReference type="ARBA" id="ARBA00022618"/>
    </source>
</evidence>
<keyword evidence="11" id="KW-1185">Reference proteome</keyword>
<dbReference type="InterPro" id="IPR013685">
    <property type="entry name" value="POTRA_FtsQ_type"/>
</dbReference>
<reference evidence="10 11" key="1">
    <citation type="submission" date="2018-06" db="EMBL/GenBank/DDBJ databases">
        <title>Paenibacillus imtechensis sp. nov.</title>
        <authorList>
            <person name="Pinnaka A.K."/>
            <person name="Singh H."/>
            <person name="Kaur M."/>
        </authorList>
    </citation>
    <scope>NUCLEOTIDE SEQUENCE [LARGE SCALE GENOMIC DNA]</scope>
    <source>
        <strain evidence="10 11">SMB1</strain>
    </source>
</reference>
<evidence type="ECO:0000256" key="7">
    <source>
        <dbReference type="ARBA" id="ARBA00023306"/>
    </source>
</evidence>
<comment type="subcellular location">
    <subcellularLocation>
        <location evidence="8">Cell membrane</location>
        <topology evidence="8">Single-pass type II membrane protein</topology>
    </subcellularLocation>
    <subcellularLocation>
        <location evidence="1">Membrane</location>
    </subcellularLocation>
    <text evidence="8">Localizes to the division septum.</text>
</comment>
<dbReference type="HAMAP" id="MF_00912">
    <property type="entry name" value="DivIB"/>
    <property type="match status" value="1"/>
</dbReference>
<evidence type="ECO:0000256" key="5">
    <source>
        <dbReference type="ARBA" id="ARBA00022989"/>
    </source>
</evidence>
<dbReference type="Gene3D" id="3.10.20.310">
    <property type="entry name" value="membrane protein fhac"/>
    <property type="match status" value="1"/>
</dbReference>
<name>A0A2W1L3F7_9BACL</name>
<evidence type="ECO:0000313" key="10">
    <source>
        <dbReference type="EMBL" id="PZD93886.1"/>
    </source>
</evidence>
<feature type="domain" description="POTRA" evidence="9">
    <location>
        <begin position="43"/>
        <end position="111"/>
    </location>
</feature>
<dbReference type="AlphaFoldDB" id="A0A2W1L3F7"/>
<evidence type="ECO:0000313" key="11">
    <source>
        <dbReference type="Proteomes" id="UP000249522"/>
    </source>
</evidence>
<dbReference type="InterPro" id="IPR026580">
    <property type="entry name" value="DivIB"/>
</dbReference>